<dbReference type="EMBL" id="ML975418">
    <property type="protein sequence ID" value="KAF1829913.1"/>
    <property type="molecule type" value="Genomic_DNA"/>
</dbReference>
<keyword evidence="7 17" id="KW-0812">Transmembrane</keyword>
<dbReference type="InterPro" id="IPR032880">
    <property type="entry name" value="CSC1/OSCA1-like_N"/>
</dbReference>
<dbReference type="InterPro" id="IPR042101">
    <property type="entry name" value="SRP54_N_sf"/>
</dbReference>
<dbReference type="SUPFAM" id="SSF47364">
    <property type="entry name" value="Domain of the SRP/SRP receptor G-proteins"/>
    <property type="match status" value="1"/>
</dbReference>
<dbReference type="InterPro" id="IPR000897">
    <property type="entry name" value="SRP54_GTPase_dom"/>
</dbReference>
<dbReference type="Proteomes" id="UP000800040">
    <property type="component" value="Unassembled WGS sequence"/>
</dbReference>
<dbReference type="GO" id="GO:0005886">
    <property type="term" value="C:plasma membrane"/>
    <property type="evidence" value="ECO:0007669"/>
    <property type="project" value="TreeGrafter"/>
</dbReference>
<dbReference type="InterPro" id="IPR003864">
    <property type="entry name" value="CSC1/OSCA1-like_7TM"/>
</dbReference>
<keyword evidence="11" id="KW-0342">GTP-binding</keyword>
<dbReference type="SMART" id="SM00963">
    <property type="entry name" value="SRP54_N"/>
    <property type="match status" value="1"/>
</dbReference>
<dbReference type="InterPro" id="IPR003593">
    <property type="entry name" value="AAA+_ATPase"/>
</dbReference>
<keyword evidence="10 17" id="KW-1133">Transmembrane helix</keyword>
<evidence type="ECO:0000256" key="9">
    <source>
        <dbReference type="ARBA" id="ARBA00022824"/>
    </source>
</evidence>
<dbReference type="PANTHER" id="PTHR13018">
    <property type="entry name" value="PROBABLE MEMBRANE PROTEIN DUF221-RELATED"/>
    <property type="match status" value="1"/>
</dbReference>
<feature type="region of interest" description="Disordered" evidence="16">
    <location>
        <begin position="132"/>
        <end position="251"/>
    </location>
</feature>
<evidence type="ECO:0000259" key="18">
    <source>
        <dbReference type="PROSITE" id="PS00300"/>
    </source>
</evidence>
<dbReference type="SMART" id="SM00962">
    <property type="entry name" value="SRP54"/>
    <property type="match status" value="1"/>
</dbReference>
<dbReference type="InterPro" id="IPR045122">
    <property type="entry name" value="Csc1-like"/>
</dbReference>
<dbReference type="InterPro" id="IPR013822">
    <property type="entry name" value="Signal_recog_particl_SRP54_hlx"/>
</dbReference>
<dbReference type="InterPro" id="IPR011012">
    <property type="entry name" value="Longin-like_dom_sf"/>
</dbReference>
<evidence type="ECO:0000313" key="20">
    <source>
        <dbReference type="Proteomes" id="UP000800040"/>
    </source>
</evidence>
<dbReference type="SUPFAM" id="SSF64356">
    <property type="entry name" value="SNARE-like"/>
    <property type="match status" value="1"/>
</dbReference>
<dbReference type="Pfam" id="PF00448">
    <property type="entry name" value="SRP54"/>
    <property type="match status" value="1"/>
</dbReference>
<evidence type="ECO:0000313" key="19">
    <source>
        <dbReference type="EMBL" id="KAF1829913.1"/>
    </source>
</evidence>
<dbReference type="Pfam" id="PF04086">
    <property type="entry name" value="SRP-alpha_N"/>
    <property type="match status" value="1"/>
</dbReference>
<keyword evidence="9" id="KW-0256">Endoplasmic reticulum</keyword>
<evidence type="ECO:0000256" key="5">
    <source>
        <dbReference type="ARBA" id="ARBA00011870"/>
    </source>
</evidence>
<feature type="transmembrane region" description="Helical" evidence="17">
    <location>
        <begin position="1359"/>
        <end position="1384"/>
    </location>
</feature>
<evidence type="ECO:0000256" key="11">
    <source>
        <dbReference type="ARBA" id="ARBA00023134"/>
    </source>
</evidence>
<feature type="compositionally biased region" description="Basic residues" evidence="16">
    <location>
        <begin position="233"/>
        <end position="244"/>
    </location>
</feature>
<evidence type="ECO:0000256" key="10">
    <source>
        <dbReference type="ARBA" id="ARBA00022989"/>
    </source>
</evidence>
<reference evidence="19" key="1">
    <citation type="submission" date="2020-01" db="EMBL/GenBank/DDBJ databases">
        <authorList>
            <consortium name="DOE Joint Genome Institute"/>
            <person name="Haridas S."/>
            <person name="Albert R."/>
            <person name="Binder M."/>
            <person name="Bloem J."/>
            <person name="Labutti K."/>
            <person name="Salamov A."/>
            <person name="Andreopoulos B."/>
            <person name="Baker S.E."/>
            <person name="Barry K."/>
            <person name="Bills G."/>
            <person name="Bluhm B.H."/>
            <person name="Cannon C."/>
            <person name="Castanera R."/>
            <person name="Culley D.E."/>
            <person name="Daum C."/>
            <person name="Ezra D."/>
            <person name="Gonzalez J.B."/>
            <person name="Henrissat B."/>
            <person name="Kuo A."/>
            <person name="Liang C."/>
            <person name="Lipzen A."/>
            <person name="Lutzoni F."/>
            <person name="Magnuson J."/>
            <person name="Mondo S."/>
            <person name="Nolan M."/>
            <person name="Ohm R."/>
            <person name="Pangilinan J."/>
            <person name="Park H.-J."/>
            <person name="Ramirez L."/>
            <person name="Alfaro M."/>
            <person name="Sun H."/>
            <person name="Tritt A."/>
            <person name="Yoshinaga Y."/>
            <person name="Zwiers L.-H."/>
            <person name="Turgeon B.G."/>
            <person name="Goodwin S.B."/>
            <person name="Spatafora J.W."/>
            <person name="Crous P.W."/>
            <person name="Grigoriev I.V."/>
        </authorList>
    </citation>
    <scope>NUCLEOTIDE SEQUENCE</scope>
    <source>
        <strain evidence="19">P77</strain>
    </source>
</reference>
<dbReference type="InterPro" id="IPR036225">
    <property type="entry name" value="SRP/SRP_N"/>
</dbReference>
<feature type="transmembrane region" description="Helical" evidence="17">
    <location>
        <begin position="1200"/>
        <end position="1221"/>
    </location>
</feature>
<dbReference type="Gene3D" id="3.40.50.300">
    <property type="entry name" value="P-loop containing nucleotide triphosphate hydrolases"/>
    <property type="match status" value="1"/>
</dbReference>
<dbReference type="InterPro" id="IPR007222">
    <property type="entry name" value="Sig_recog_particle_rcpt_asu_N"/>
</dbReference>
<feature type="transmembrane region" description="Helical" evidence="17">
    <location>
        <begin position="599"/>
        <end position="618"/>
    </location>
</feature>
<dbReference type="InterPro" id="IPR027417">
    <property type="entry name" value="P-loop_NTPase"/>
</dbReference>
<feature type="region of interest" description="Disordered" evidence="16">
    <location>
        <begin position="1029"/>
        <end position="1054"/>
    </location>
</feature>
<dbReference type="GO" id="GO:0005227">
    <property type="term" value="F:calcium-activated cation channel activity"/>
    <property type="evidence" value="ECO:0007669"/>
    <property type="project" value="InterPro"/>
</dbReference>
<gene>
    <name evidence="19" type="ORF">BDW02DRAFT_583286</name>
</gene>
<evidence type="ECO:0000256" key="4">
    <source>
        <dbReference type="ARBA" id="ARBA00008531"/>
    </source>
</evidence>
<feature type="transmembrane region" description="Helical" evidence="17">
    <location>
        <begin position="1155"/>
        <end position="1180"/>
    </location>
</feature>
<evidence type="ECO:0000256" key="15">
    <source>
        <dbReference type="ARBA" id="ARBA00081194"/>
    </source>
</evidence>
<feature type="transmembrane region" description="Helical" evidence="17">
    <location>
        <begin position="1410"/>
        <end position="1434"/>
    </location>
</feature>
<feature type="transmembrane region" description="Helical" evidence="17">
    <location>
        <begin position="1299"/>
        <end position="1323"/>
    </location>
</feature>
<feature type="compositionally biased region" description="Polar residues" evidence="16">
    <location>
        <begin position="175"/>
        <end position="198"/>
    </location>
</feature>
<evidence type="ECO:0000256" key="7">
    <source>
        <dbReference type="ARBA" id="ARBA00022692"/>
    </source>
</evidence>
<comment type="similarity">
    <text evidence="3">Belongs to the CSC1 (TC 1.A.17) family.</text>
</comment>
<dbReference type="SMART" id="SM00382">
    <property type="entry name" value="AAA"/>
    <property type="match status" value="1"/>
</dbReference>
<dbReference type="InterPro" id="IPR022257">
    <property type="entry name" value="PHM7_ext"/>
</dbReference>
<keyword evidence="12 17" id="KW-0472">Membrane</keyword>
<accession>A0A6A5K957</accession>
<dbReference type="Pfam" id="PF12621">
    <property type="entry name" value="PHM7_ext"/>
    <property type="match status" value="1"/>
</dbReference>
<evidence type="ECO:0000256" key="13">
    <source>
        <dbReference type="ARBA" id="ARBA00023170"/>
    </source>
</evidence>
<evidence type="ECO:0000256" key="17">
    <source>
        <dbReference type="SAM" id="Phobius"/>
    </source>
</evidence>
<comment type="subcellular location">
    <subcellularLocation>
        <location evidence="2">Endoplasmic reticulum membrane</location>
        <topology evidence="2">Peripheral membrane protein</topology>
        <orientation evidence="2">Cytoplasmic side</orientation>
    </subcellularLocation>
    <subcellularLocation>
        <location evidence="1">Membrane</location>
        <topology evidence="1">Multi-pass membrane protein</topology>
    </subcellularLocation>
</comment>
<evidence type="ECO:0000256" key="1">
    <source>
        <dbReference type="ARBA" id="ARBA00004141"/>
    </source>
</evidence>
<dbReference type="Pfam" id="PF14703">
    <property type="entry name" value="PHM7_cyt"/>
    <property type="match status" value="1"/>
</dbReference>
<proteinExistence type="inferred from homology"/>
<keyword evidence="6" id="KW-0813">Transport</keyword>
<evidence type="ECO:0000256" key="6">
    <source>
        <dbReference type="ARBA" id="ARBA00022448"/>
    </source>
</evidence>
<dbReference type="GO" id="GO:0005047">
    <property type="term" value="F:signal recognition particle binding"/>
    <property type="evidence" value="ECO:0007669"/>
    <property type="project" value="InterPro"/>
</dbReference>
<keyword evidence="20" id="KW-1185">Reference proteome</keyword>
<dbReference type="FunFam" id="3.30.450.60:FF:000023">
    <property type="entry name" value="Signal sequence receptor alpha subunit"/>
    <property type="match status" value="1"/>
</dbReference>
<dbReference type="GO" id="GO:0005525">
    <property type="term" value="F:GTP binding"/>
    <property type="evidence" value="ECO:0007669"/>
    <property type="project" value="UniProtKB-KW"/>
</dbReference>
<dbReference type="GO" id="GO:0005785">
    <property type="term" value="C:signal recognition particle receptor complex"/>
    <property type="evidence" value="ECO:0007669"/>
    <property type="project" value="InterPro"/>
</dbReference>
<dbReference type="Pfam" id="PF02881">
    <property type="entry name" value="SRP54_N"/>
    <property type="match status" value="1"/>
</dbReference>
<feature type="transmembrane region" description="Helical" evidence="17">
    <location>
        <begin position="880"/>
        <end position="899"/>
    </location>
</feature>
<dbReference type="Pfam" id="PF13967">
    <property type="entry name" value="RSN1_TM"/>
    <property type="match status" value="1"/>
</dbReference>
<dbReference type="SUPFAM" id="SSF52540">
    <property type="entry name" value="P-loop containing nucleoside triphosphate hydrolases"/>
    <property type="match status" value="1"/>
</dbReference>
<keyword evidence="8" id="KW-0547">Nucleotide-binding</keyword>
<feature type="domain" description="SRP54-type proteins GTP-binding" evidence="18">
    <location>
        <begin position="613"/>
        <end position="626"/>
    </location>
</feature>
<name>A0A6A5K957_9PLEO</name>
<dbReference type="FunFam" id="1.20.120.140:FF:000009">
    <property type="entry name" value="Signal sequence receptor alpha subunit"/>
    <property type="match status" value="1"/>
</dbReference>
<evidence type="ECO:0000256" key="2">
    <source>
        <dbReference type="ARBA" id="ARBA00004397"/>
    </source>
</evidence>
<evidence type="ECO:0000256" key="16">
    <source>
        <dbReference type="SAM" id="MobiDB-lite"/>
    </source>
</evidence>
<dbReference type="CDD" id="cd17876">
    <property type="entry name" value="SRalpha_C"/>
    <property type="match status" value="1"/>
</dbReference>
<dbReference type="GO" id="GO:0006614">
    <property type="term" value="P:SRP-dependent cotranslational protein targeting to membrane"/>
    <property type="evidence" value="ECO:0007669"/>
    <property type="project" value="InterPro"/>
</dbReference>
<dbReference type="Gene3D" id="1.20.120.140">
    <property type="entry name" value="Signal recognition particle SRP54, nucleotide-binding domain"/>
    <property type="match status" value="1"/>
</dbReference>
<comment type="similarity">
    <text evidence="4">Belongs to the GTP-binding SRP family.</text>
</comment>
<dbReference type="CDD" id="cd14826">
    <property type="entry name" value="SR_alpha_SRX"/>
    <property type="match status" value="1"/>
</dbReference>
<feature type="transmembrane region" description="Helical" evidence="17">
    <location>
        <begin position="927"/>
        <end position="946"/>
    </location>
</feature>
<evidence type="ECO:0000256" key="14">
    <source>
        <dbReference type="ARBA" id="ARBA00071429"/>
    </source>
</evidence>
<dbReference type="GO" id="GO:0006886">
    <property type="term" value="P:intracellular protein transport"/>
    <property type="evidence" value="ECO:0007669"/>
    <property type="project" value="InterPro"/>
</dbReference>
<evidence type="ECO:0000256" key="12">
    <source>
        <dbReference type="ARBA" id="ARBA00023136"/>
    </source>
</evidence>
<keyword evidence="13" id="KW-0675">Receptor</keyword>
<dbReference type="Gene3D" id="3.30.450.60">
    <property type="match status" value="1"/>
</dbReference>
<organism evidence="19 20">
    <name type="scientific">Decorospora gaudefroyi</name>
    <dbReference type="NCBI Taxonomy" id="184978"/>
    <lineage>
        <taxon>Eukaryota</taxon>
        <taxon>Fungi</taxon>
        <taxon>Dikarya</taxon>
        <taxon>Ascomycota</taxon>
        <taxon>Pezizomycotina</taxon>
        <taxon>Dothideomycetes</taxon>
        <taxon>Pleosporomycetidae</taxon>
        <taxon>Pleosporales</taxon>
        <taxon>Pleosporineae</taxon>
        <taxon>Pleosporaceae</taxon>
        <taxon>Decorospora</taxon>
    </lineage>
</organism>
<feature type="transmembrane region" description="Helical" evidence="17">
    <location>
        <begin position="1440"/>
        <end position="1456"/>
    </location>
</feature>
<dbReference type="PANTHER" id="PTHR13018:SF26">
    <property type="entry name" value="DOMAIN PROTEIN, PUTATIVE (AFU_ORTHOLOGUE AFUA_5G10920)-RELATED"/>
    <property type="match status" value="1"/>
</dbReference>
<evidence type="ECO:0000256" key="3">
    <source>
        <dbReference type="ARBA" id="ARBA00007779"/>
    </source>
</evidence>
<dbReference type="Pfam" id="PF02714">
    <property type="entry name" value="RSN1_7TM"/>
    <property type="match status" value="1"/>
</dbReference>
<feature type="compositionally biased region" description="Polar residues" evidence="16">
    <location>
        <begin position="141"/>
        <end position="151"/>
    </location>
</feature>
<comment type="subunit">
    <text evidence="5">Heterodimer of an alpha and a beta chain.</text>
</comment>
<dbReference type="InterPro" id="IPR027815">
    <property type="entry name" value="CSC1/OSCA1-like_cyt"/>
</dbReference>
<protein>
    <recommendedName>
        <fullName evidence="14">Signal recognition particle receptor subunit alpha homolog</fullName>
    </recommendedName>
    <alternativeName>
        <fullName evidence="15">Docking protein alpha</fullName>
    </alternativeName>
</protein>
<dbReference type="OrthoDB" id="1727884at2759"/>
<feature type="compositionally biased region" description="Basic and acidic residues" evidence="16">
    <location>
        <begin position="1040"/>
        <end position="1052"/>
    </location>
</feature>
<dbReference type="FunFam" id="3.40.50.300:FF:000566">
    <property type="entry name" value="Signal recognition particle receptor subunit alpha"/>
    <property type="match status" value="1"/>
</dbReference>
<dbReference type="GO" id="GO:0003924">
    <property type="term" value="F:GTPase activity"/>
    <property type="evidence" value="ECO:0007669"/>
    <property type="project" value="InterPro"/>
</dbReference>
<sequence>MLDTFEILTTSGVVLWSRTYVPVGANVINSLIRDVFIEERIQPQSEEAGSKPTYRKEGYVLKWTAAKDLGLIFVAVYQSLVHLTWIDKLLENVRALFVGLYGEQLKTEHSSVVNCDKFGSYFDRQLHELEGASDSGAPSIKLTTPESSTDNDSADEIAPKPSALPKPQRALYDTSADSTPVPTPDTSRPTTPAQSQLLTGKARPFGKMSRRDKKKASAFSSGPVSSGDEASTKKKGKGSAKKGRVWGEFGAEEQDDSVLDYSQSDIRGESSAGEAMEEIKQETWGRKTNKGEFVLKDLDDEMDAIIAAQNAKKEKDTPAASSGLVGSSLGAIGGLFRNVVGGKTLTKDDLAKPLKGMEEHLLRKNVAREAAVRLCDSVERDLVGMKTPSFTTIETTLKASMEKALTKILTPTSSLDLLREIQHTNDTTSRPYVLSIVGVNGVGKSTNLSKIAFFLLQNHHRVLIAAADTFRSGAVEQLRVHVDRLKELSQREGGQVDLFEKGYGKDAANIAADAVTFASKNNFNVVLIDTAGRRHNDQRLMSSLEKFGKLANPDKILMVGEALVGTDSVAQARNFNASFGAGRNLDGFVISKCDTVGDMVGTLVSMVHATGIPVVFLGTGQHYSDLRTLNVGAVTRLLMNRLLYTQRPRVSALLGGGMSSSQIVYFTSHGPVDTRIPASLLRAPSASLAKSARPSWIDVTGGAGPSQPTSHRAAFRAPIFHLWDSEYCLAPAMRLVGSVVPDANRQTYDDILCLGKEQQSLDETDDAGGTTRPQPCRPIRAATATPARRCRAWYQPWYHAPSSPVCLLDSSWCYAAQKRVSMPQGHSTTSFTKNTINTHHSEKTPSAGKSFLGWIKNYRAMEDEYVLNHHSMDAYLYIRFLKMLVLMCFVGAVLTWPVLFPVNITGGGGQSGLDILSFSNVNGGARYFAHAIMAWVFFGWVLFLIGREMRYLVKLRQAYLLSTWNASRISQRTVLFTDVPEKDLSLERLHTMFPQVAQIWLVPDVSDFEDDVEELDKAVPKLEKSETKFMKKVTKQQQKQNREKSSGFDKALRPTNRTKPLIGHKVDSIGYYRNQIKELLPKIQTAQRSHLAGKGKLTTAVFIEFTTMAAAEAAYNTNHHKRPAKFDARQMGVLPQEVIWKNLGMGSKNRRLRHLIATLIMTALIIFWTIPVALVGIISNVNYLTSEVPFLEWINDIPDVILGVVTGLLPAILLAILVALVPKFCRLLAKLAGAATLSEVEEQTQTWHFAFQVIQVFLVTTFTSGAAAVVTDVIENPTQAPQLLAENLPKASNFYISFFILYGLAMSARYLFNLIGLLGVFVLSKFAKTPRQKYMRYISFTEPSWGAEYPRWTNLGVIAISYACIAPLLLGFATVGLGLIYLAYRYNMLYVHDTHIDTKGGFYARALDQLLVGVYIGELCLLGLFGIGVGGSVISVGPTVLQFILIVATIIFHVFMKRKIKQLDLLGEDHHPANMDAEGGRVSTSHGKYSHGTRALVSGYTAADREYKVHTGSAAAGMTPPSNALPKRSLFKRIFSPHTLSASELSAGLIPRFCHPVPAYSERDVLEAYLHPALAQREEVIWLARDGAGVSRQEVAGLHESLSSYGVLVTDEGAIMNEKGKVVWEESSVRQAPLWGHRDRVVY</sequence>
<dbReference type="PROSITE" id="PS00300">
    <property type="entry name" value="SRP54"/>
    <property type="match status" value="1"/>
</dbReference>
<evidence type="ECO:0000256" key="8">
    <source>
        <dbReference type="ARBA" id="ARBA00022741"/>
    </source>
</evidence>